<feature type="compositionally biased region" description="Basic and acidic residues" evidence="1">
    <location>
        <begin position="11"/>
        <end position="22"/>
    </location>
</feature>
<dbReference type="EMBL" id="LIZT01000031">
    <property type="protein sequence ID" value="KPJ50088.1"/>
    <property type="molecule type" value="Genomic_DNA"/>
</dbReference>
<dbReference type="AlphaFoldDB" id="A0A0S7WIT7"/>
<evidence type="ECO:0000313" key="2">
    <source>
        <dbReference type="EMBL" id="KPJ50088.1"/>
    </source>
</evidence>
<comment type="caution">
    <text evidence="2">The sequence shown here is derived from an EMBL/GenBank/DDBJ whole genome shotgun (WGS) entry which is preliminary data.</text>
</comment>
<evidence type="ECO:0000313" key="3">
    <source>
        <dbReference type="Proteomes" id="UP000051124"/>
    </source>
</evidence>
<evidence type="ECO:0000256" key="1">
    <source>
        <dbReference type="SAM" id="MobiDB-lite"/>
    </source>
</evidence>
<protein>
    <submittedName>
        <fullName evidence="2">Uncharacterized protein</fullName>
    </submittedName>
</protein>
<feature type="region of interest" description="Disordered" evidence="1">
    <location>
        <begin position="1"/>
        <end position="22"/>
    </location>
</feature>
<organism evidence="2 3">
    <name type="scientific">candidate division TA06 bacterium DG_26</name>
    <dbReference type="NCBI Taxonomy" id="1703771"/>
    <lineage>
        <taxon>Bacteria</taxon>
        <taxon>Bacteria division TA06</taxon>
    </lineage>
</organism>
<reference evidence="2 3" key="1">
    <citation type="journal article" date="2015" name="Microbiome">
        <title>Genomic resolution of linkages in carbon, nitrogen, and sulfur cycling among widespread estuary sediment bacteria.</title>
        <authorList>
            <person name="Baker B.J."/>
            <person name="Lazar C.S."/>
            <person name="Teske A.P."/>
            <person name="Dick G.J."/>
        </authorList>
    </citation>
    <scope>NUCLEOTIDE SEQUENCE [LARGE SCALE GENOMIC DNA]</scope>
    <source>
        <strain evidence="2">DG_26</strain>
    </source>
</reference>
<dbReference type="Proteomes" id="UP000051124">
    <property type="component" value="Unassembled WGS sequence"/>
</dbReference>
<accession>A0A0S7WIT7</accession>
<gene>
    <name evidence="2" type="ORF">AMJ40_03900</name>
</gene>
<name>A0A0S7WIT7_UNCT6</name>
<sequence>MPYSAIGGYRVSKERPRGSGGMREEYMLQQFEGICTIRVAEMEGKRTAAEYPVRGEQKEEQP</sequence>
<proteinExistence type="predicted"/>